<evidence type="ECO:0000313" key="7">
    <source>
        <dbReference type="EMBL" id="GAB1302924.1"/>
    </source>
</evidence>
<dbReference type="InterPro" id="IPR001519">
    <property type="entry name" value="Ferritin"/>
</dbReference>
<dbReference type="EMBL" id="BAAFST010000020">
    <property type="protein sequence ID" value="GAB1302924.1"/>
    <property type="molecule type" value="Genomic_DNA"/>
</dbReference>
<evidence type="ECO:0000259" key="6">
    <source>
        <dbReference type="PROSITE" id="PS50905"/>
    </source>
</evidence>
<dbReference type="SUPFAM" id="SSF47240">
    <property type="entry name" value="Ferritin-like"/>
    <property type="match status" value="1"/>
</dbReference>
<sequence length="217" mass="24553">MLSSSHLQAPMSTASICGDILETFTCVWRQLLPEYSTMVAAMAEAPSQVRQNYDRCCEDAVNTHICLLLHASYVYLSMAFYFDRDDVALGNFKRFFLSKSHDCKASVEMFVFLQNKRGGHAVLPSISKPDRSNWQGGLRAMECSFCMEMTINQSLLNLHELAKGKGDAHLCCFLEQHFLDEQVRVLKQMGGYLTNLRQMGAPEHSLAEYLFDKLSLS</sequence>
<dbReference type="PANTHER" id="PTHR11431">
    <property type="entry name" value="FERRITIN"/>
    <property type="match status" value="1"/>
</dbReference>
<keyword evidence="3 5" id="KW-0479">Metal-binding</keyword>
<name>A0ABQ0FUJ4_APOSI</name>
<dbReference type="Proteomes" id="UP001623349">
    <property type="component" value="Unassembled WGS sequence"/>
</dbReference>
<dbReference type="InterPro" id="IPR008331">
    <property type="entry name" value="Ferritin_DPS_dom"/>
</dbReference>
<evidence type="ECO:0000313" key="8">
    <source>
        <dbReference type="Proteomes" id="UP001623349"/>
    </source>
</evidence>
<dbReference type="InterPro" id="IPR012347">
    <property type="entry name" value="Ferritin-like"/>
</dbReference>
<keyword evidence="4 5" id="KW-0408">Iron</keyword>
<comment type="caution">
    <text evidence="7">The sequence shown here is derived from an EMBL/GenBank/DDBJ whole genome shotgun (WGS) entry which is preliminary data.</text>
</comment>
<organism evidence="7 8">
    <name type="scientific">Apodemus speciosus</name>
    <name type="common">Large Japanese field mouse</name>
    <dbReference type="NCBI Taxonomy" id="105296"/>
    <lineage>
        <taxon>Eukaryota</taxon>
        <taxon>Metazoa</taxon>
        <taxon>Chordata</taxon>
        <taxon>Craniata</taxon>
        <taxon>Vertebrata</taxon>
        <taxon>Euteleostomi</taxon>
        <taxon>Mammalia</taxon>
        <taxon>Eutheria</taxon>
        <taxon>Euarchontoglires</taxon>
        <taxon>Glires</taxon>
        <taxon>Rodentia</taxon>
        <taxon>Myomorpha</taxon>
        <taxon>Muroidea</taxon>
        <taxon>Muridae</taxon>
        <taxon>Murinae</taxon>
        <taxon>Apodemus</taxon>
    </lineage>
</organism>
<keyword evidence="8" id="KW-1185">Reference proteome</keyword>
<dbReference type="InterPro" id="IPR009040">
    <property type="entry name" value="Ferritin-like_diiron"/>
</dbReference>
<keyword evidence="2 5" id="KW-0409">Iron storage</keyword>
<comment type="function">
    <text evidence="5">Stores iron in a soluble, non-toxic, readily available form. Important for iron homeostasis. Iron is taken up in the ferrous form and deposited as ferric hydroxides after oxidation.</text>
</comment>
<protein>
    <recommendedName>
        <fullName evidence="5">Ferritin</fullName>
    </recommendedName>
</protein>
<evidence type="ECO:0000256" key="5">
    <source>
        <dbReference type="RuleBase" id="RU361145"/>
    </source>
</evidence>
<dbReference type="PANTHER" id="PTHR11431:SF97">
    <property type="entry name" value="FERRITIN HEAVY POLYPEPTIDE-LIKE 17-RELATED"/>
    <property type="match status" value="1"/>
</dbReference>
<dbReference type="CDD" id="cd01056">
    <property type="entry name" value="Euk_Ferritin"/>
    <property type="match status" value="1"/>
</dbReference>
<evidence type="ECO:0000256" key="1">
    <source>
        <dbReference type="ARBA" id="ARBA00007513"/>
    </source>
</evidence>
<dbReference type="Gene3D" id="1.20.1260.10">
    <property type="match status" value="1"/>
</dbReference>
<reference evidence="7 8" key="1">
    <citation type="submission" date="2024-08" db="EMBL/GenBank/DDBJ databases">
        <title>The draft genome of Apodemus speciosus.</title>
        <authorList>
            <person name="Nabeshima K."/>
            <person name="Suzuki S."/>
            <person name="Onuma M."/>
        </authorList>
    </citation>
    <scope>NUCLEOTIDE SEQUENCE [LARGE SCALE GENOMIC DNA]</scope>
    <source>
        <strain evidence="7">IB14-021</strain>
    </source>
</reference>
<gene>
    <name evidence="7" type="ORF">APTSU1_001816500</name>
</gene>
<feature type="domain" description="Ferritin-like diiron" evidence="6">
    <location>
        <begin position="51"/>
        <end position="200"/>
    </location>
</feature>
<evidence type="ECO:0000256" key="2">
    <source>
        <dbReference type="ARBA" id="ARBA00022434"/>
    </source>
</evidence>
<accession>A0ABQ0FUJ4</accession>
<dbReference type="Pfam" id="PF00210">
    <property type="entry name" value="Ferritin"/>
    <property type="match status" value="1"/>
</dbReference>
<dbReference type="PROSITE" id="PS50905">
    <property type="entry name" value="FERRITIN_LIKE"/>
    <property type="match status" value="1"/>
</dbReference>
<evidence type="ECO:0000256" key="4">
    <source>
        <dbReference type="ARBA" id="ARBA00023004"/>
    </source>
</evidence>
<dbReference type="InterPro" id="IPR009078">
    <property type="entry name" value="Ferritin-like_SF"/>
</dbReference>
<comment type="similarity">
    <text evidence="1 5">Belongs to the ferritin family.</text>
</comment>
<proteinExistence type="inferred from homology"/>
<evidence type="ECO:0000256" key="3">
    <source>
        <dbReference type="ARBA" id="ARBA00022723"/>
    </source>
</evidence>